<protein>
    <recommendedName>
        <fullName evidence="7">Putative tartrate transporter</fullName>
    </recommendedName>
</protein>
<evidence type="ECO:0000256" key="6">
    <source>
        <dbReference type="ARBA" id="ARBA00058119"/>
    </source>
</evidence>
<reference evidence="10 11" key="1">
    <citation type="journal article" date="2015" name="Genome Announc.">
        <title>Complete Genome Sequence of Cupriavidus basilensis 4G11, Isolated from the Oak Ridge Field Research Center Site.</title>
        <authorList>
            <person name="Ray J."/>
            <person name="Waters R.J."/>
            <person name="Skerker J.M."/>
            <person name="Kuehl J.V."/>
            <person name="Price M.N."/>
            <person name="Huang J."/>
            <person name="Chakraborty R."/>
            <person name="Arkin A.P."/>
            <person name="Deutschbauer A."/>
        </authorList>
    </citation>
    <scope>NUCLEOTIDE SEQUENCE [LARGE SCALE GENOMIC DNA]</scope>
    <source>
        <strain evidence="10">4G11</strain>
    </source>
</reference>
<evidence type="ECO:0000313" key="11">
    <source>
        <dbReference type="Proteomes" id="UP000031843"/>
    </source>
</evidence>
<dbReference type="PROSITE" id="PS50850">
    <property type="entry name" value="MFS"/>
    <property type="match status" value="1"/>
</dbReference>
<feature type="transmembrane region" description="Helical" evidence="8">
    <location>
        <begin position="359"/>
        <end position="380"/>
    </location>
</feature>
<proteinExistence type="predicted"/>
<evidence type="ECO:0000256" key="3">
    <source>
        <dbReference type="ARBA" id="ARBA00022692"/>
    </source>
</evidence>
<comment type="subcellular location">
    <subcellularLocation>
        <location evidence="1">Membrane</location>
        <topology evidence="1">Multi-pass membrane protein</topology>
    </subcellularLocation>
</comment>
<dbReference type="RefSeq" id="WP_236701916.1">
    <property type="nucleotide sequence ID" value="NZ_CP010536.1"/>
</dbReference>
<feature type="transmembrane region" description="Helical" evidence="8">
    <location>
        <begin position="197"/>
        <end position="217"/>
    </location>
</feature>
<feature type="transmembrane region" description="Helical" evidence="8">
    <location>
        <begin position="392"/>
        <end position="415"/>
    </location>
</feature>
<dbReference type="InterPro" id="IPR020846">
    <property type="entry name" value="MFS_dom"/>
</dbReference>
<sequence>MRSPIVIPQPTDKAAASAASHSAADARLVIAKVSRHLLWFLFLLFVVSFLDRINIGFAGLTMMKDLGLTGTQFGLATTLFYLAYIACGVPSNAILARVGARRWIATIMVAWGLASTATLFATDAHSLYWLRVLVGITEAGFLPGMLLYLTFWFPAAYRARANALFMIAMPVTAAFGSAISGVVLGMDGLYGLKGWQWLFLLEGLPAAVLGLIVYFYLNDTPEQARWLSPGEKQTLAQMLAAEHRTDPRAQARGDAPRSLWSELTSATVLKFSLAYFCLVNSLAMVAVWTPLIVKSFANGASNTTVGLLAAIPQVCTVIGMIWWGRRSDRAQERRWHTVLPMLCAAGGWLLTAYSSEPAVQLLGVCLASTGAYTAMSIFWTTPDHALSFGARALGIAVINATGNLGSALNPLVVGWLKDVTHSFTMGLLYAAALLVAGGLIFLVLPIPRTLRTTARP</sequence>
<evidence type="ECO:0000313" key="10">
    <source>
        <dbReference type="EMBL" id="AJG20390.1"/>
    </source>
</evidence>
<dbReference type="PANTHER" id="PTHR43791:SF102">
    <property type="entry name" value="4-HYDROXYPHENYLACETATE CATABOLISM PROTEIN"/>
    <property type="match status" value="1"/>
</dbReference>
<evidence type="ECO:0000256" key="8">
    <source>
        <dbReference type="SAM" id="Phobius"/>
    </source>
</evidence>
<feature type="transmembrane region" description="Helical" evidence="8">
    <location>
        <begin position="37"/>
        <end position="61"/>
    </location>
</feature>
<organism evidence="10 11">
    <name type="scientific">Cupriavidus basilensis</name>
    <dbReference type="NCBI Taxonomy" id="68895"/>
    <lineage>
        <taxon>Bacteria</taxon>
        <taxon>Pseudomonadati</taxon>
        <taxon>Pseudomonadota</taxon>
        <taxon>Betaproteobacteria</taxon>
        <taxon>Burkholderiales</taxon>
        <taxon>Burkholderiaceae</taxon>
        <taxon>Cupriavidus</taxon>
    </lineage>
</organism>
<comment type="function">
    <text evidence="6">Component of the tartrate utilization system and may allow entry of tartrate and tartrate dehydrogenase.</text>
</comment>
<dbReference type="AlphaFoldDB" id="A0A0C4YBZ5"/>
<dbReference type="FunFam" id="1.20.1250.20:FF:000018">
    <property type="entry name" value="MFS transporter permease"/>
    <property type="match status" value="1"/>
</dbReference>
<evidence type="ECO:0000256" key="5">
    <source>
        <dbReference type="ARBA" id="ARBA00023136"/>
    </source>
</evidence>
<keyword evidence="5 8" id="KW-0472">Membrane</keyword>
<feature type="transmembrane region" description="Helical" evidence="8">
    <location>
        <begin position="163"/>
        <end position="185"/>
    </location>
</feature>
<keyword evidence="2" id="KW-0813">Transport</keyword>
<feature type="transmembrane region" description="Helical" evidence="8">
    <location>
        <begin position="103"/>
        <end position="122"/>
    </location>
</feature>
<name>A0A0C4YBZ5_9BURK</name>
<evidence type="ECO:0000256" key="2">
    <source>
        <dbReference type="ARBA" id="ARBA00022448"/>
    </source>
</evidence>
<dbReference type="GO" id="GO:0005886">
    <property type="term" value="C:plasma membrane"/>
    <property type="evidence" value="ECO:0007669"/>
    <property type="project" value="TreeGrafter"/>
</dbReference>
<accession>A0A0C4YBZ5</accession>
<evidence type="ECO:0000256" key="7">
    <source>
        <dbReference type="ARBA" id="ARBA00074139"/>
    </source>
</evidence>
<gene>
    <name evidence="10" type="ORF">RR42_m3019</name>
</gene>
<dbReference type="InterPro" id="IPR011701">
    <property type="entry name" value="MFS"/>
</dbReference>
<feature type="domain" description="Major facilitator superfamily (MFS) profile" evidence="9">
    <location>
        <begin position="37"/>
        <end position="450"/>
    </location>
</feature>
<feature type="transmembrane region" description="Helical" evidence="8">
    <location>
        <begin position="335"/>
        <end position="353"/>
    </location>
</feature>
<dbReference type="FunFam" id="1.20.1250.20:FF:000126">
    <property type="entry name" value="MFS transporter permease"/>
    <property type="match status" value="1"/>
</dbReference>
<feature type="transmembrane region" description="Helical" evidence="8">
    <location>
        <begin position="305"/>
        <end position="323"/>
    </location>
</feature>
<feature type="transmembrane region" description="Helical" evidence="8">
    <location>
        <begin position="73"/>
        <end position="96"/>
    </location>
</feature>
<feature type="transmembrane region" description="Helical" evidence="8">
    <location>
        <begin position="273"/>
        <end position="293"/>
    </location>
</feature>
<dbReference type="Proteomes" id="UP000031843">
    <property type="component" value="Chromosome main"/>
</dbReference>
<dbReference type="KEGG" id="cbw:RR42_m3019"/>
<dbReference type="Gene3D" id="1.20.1250.20">
    <property type="entry name" value="MFS general substrate transporter like domains"/>
    <property type="match status" value="2"/>
</dbReference>
<dbReference type="InterPro" id="IPR036259">
    <property type="entry name" value="MFS_trans_sf"/>
</dbReference>
<keyword evidence="11" id="KW-1185">Reference proteome</keyword>
<keyword evidence="4 8" id="KW-1133">Transmembrane helix</keyword>
<dbReference type="GO" id="GO:0022857">
    <property type="term" value="F:transmembrane transporter activity"/>
    <property type="evidence" value="ECO:0007669"/>
    <property type="project" value="InterPro"/>
</dbReference>
<dbReference type="PANTHER" id="PTHR43791">
    <property type="entry name" value="PERMEASE-RELATED"/>
    <property type="match status" value="1"/>
</dbReference>
<evidence type="ECO:0000256" key="1">
    <source>
        <dbReference type="ARBA" id="ARBA00004141"/>
    </source>
</evidence>
<dbReference type="SUPFAM" id="SSF103473">
    <property type="entry name" value="MFS general substrate transporter"/>
    <property type="match status" value="1"/>
</dbReference>
<evidence type="ECO:0000259" key="9">
    <source>
        <dbReference type="PROSITE" id="PS50850"/>
    </source>
</evidence>
<dbReference type="Pfam" id="PF07690">
    <property type="entry name" value="MFS_1"/>
    <property type="match status" value="1"/>
</dbReference>
<feature type="transmembrane region" description="Helical" evidence="8">
    <location>
        <begin position="128"/>
        <end position="151"/>
    </location>
</feature>
<feature type="transmembrane region" description="Helical" evidence="8">
    <location>
        <begin position="427"/>
        <end position="446"/>
    </location>
</feature>
<keyword evidence="3 8" id="KW-0812">Transmembrane</keyword>
<dbReference type="STRING" id="68895.RR42_m3019"/>
<dbReference type="CDD" id="cd17319">
    <property type="entry name" value="MFS_ExuT_GudP_like"/>
    <property type="match status" value="1"/>
</dbReference>
<evidence type="ECO:0000256" key="4">
    <source>
        <dbReference type="ARBA" id="ARBA00022989"/>
    </source>
</evidence>
<dbReference type="EMBL" id="CP010536">
    <property type="protein sequence ID" value="AJG20390.1"/>
    <property type="molecule type" value="Genomic_DNA"/>
</dbReference>